<comment type="caution">
    <text evidence="1">The sequence shown here is derived from an EMBL/GenBank/DDBJ whole genome shotgun (WGS) entry which is preliminary data.</text>
</comment>
<proteinExistence type="predicted"/>
<protein>
    <submittedName>
        <fullName evidence="1">Uncharacterized protein</fullName>
    </submittedName>
</protein>
<name>A0A9D4H257_DREPO</name>
<evidence type="ECO:0000313" key="2">
    <source>
        <dbReference type="Proteomes" id="UP000828390"/>
    </source>
</evidence>
<accession>A0A9D4H257</accession>
<dbReference type="EMBL" id="JAIWYP010000005">
    <property type="protein sequence ID" value="KAH3826992.1"/>
    <property type="molecule type" value="Genomic_DNA"/>
</dbReference>
<gene>
    <name evidence="1" type="ORF">DPMN_128920</name>
</gene>
<reference evidence="1" key="2">
    <citation type="submission" date="2020-11" db="EMBL/GenBank/DDBJ databases">
        <authorList>
            <person name="McCartney M.A."/>
            <person name="Auch B."/>
            <person name="Kono T."/>
            <person name="Mallez S."/>
            <person name="Becker A."/>
            <person name="Gohl D.M."/>
            <person name="Silverstein K.A.T."/>
            <person name="Koren S."/>
            <person name="Bechman K.B."/>
            <person name="Herman A."/>
            <person name="Abrahante J.E."/>
            <person name="Garbe J."/>
        </authorList>
    </citation>
    <scope>NUCLEOTIDE SEQUENCE</scope>
    <source>
        <strain evidence="1">Duluth1</strain>
        <tissue evidence="1">Whole animal</tissue>
    </source>
</reference>
<organism evidence="1 2">
    <name type="scientific">Dreissena polymorpha</name>
    <name type="common">Zebra mussel</name>
    <name type="synonym">Mytilus polymorpha</name>
    <dbReference type="NCBI Taxonomy" id="45954"/>
    <lineage>
        <taxon>Eukaryota</taxon>
        <taxon>Metazoa</taxon>
        <taxon>Spiralia</taxon>
        <taxon>Lophotrochozoa</taxon>
        <taxon>Mollusca</taxon>
        <taxon>Bivalvia</taxon>
        <taxon>Autobranchia</taxon>
        <taxon>Heteroconchia</taxon>
        <taxon>Euheterodonta</taxon>
        <taxon>Imparidentia</taxon>
        <taxon>Neoheterodontei</taxon>
        <taxon>Myida</taxon>
        <taxon>Dreissenoidea</taxon>
        <taxon>Dreissenidae</taxon>
        <taxon>Dreissena</taxon>
    </lineage>
</organism>
<reference evidence="1" key="1">
    <citation type="journal article" date="2019" name="bioRxiv">
        <title>The Genome of the Zebra Mussel, Dreissena polymorpha: A Resource for Invasive Species Research.</title>
        <authorList>
            <person name="McCartney M.A."/>
            <person name="Auch B."/>
            <person name="Kono T."/>
            <person name="Mallez S."/>
            <person name="Zhang Y."/>
            <person name="Obille A."/>
            <person name="Becker A."/>
            <person name="Abrahante J.E."/>
            <person name="Garbe J."/>
            <person name="Badalamenti J.P."/>
            <person name="Herman A."/>
            <person name="Mangelson H."/>
            <person name="Liachko I."/>
            <person name="Sullivan S."/>
            <person name="Sone E.D."/>
            <person name="Koren S."/>
            <person name="Silverstein K.A.T."/>
            <person name="Beckman K.B."/>
            <person name="Gohl D.M."/>
        </authorList>
    </citation>
    <scope>NUCLEOTIDE SEQUENCE</scope>
    <source>
        <strain evidence="1">Duluth1</strain>
        <tissue evidence="1">Whole animal</tissue>
    </source>
</reference>
<dbReference type="AlphaFoldDB" id="A0A9D4H257"/>
<sequence>MCCDTDRSKPVDSVDACEVFVAGGDSEVHGKMASEGGNLPSTFRLRQYSCSLSA</sequence>
<evidence type="ECO:0000313" key="1">
    <source>
        <dbReference type="EMBL" id="KAH3826992.1"/>
    </source>
</evidence>
<keyword evidence="2" id="KW-1185">Reference proteome</keyword>
<dbReference type="Proteomes" id="UP000828390">
    <property type="component" value="Unassembled WGS sequence"/>
</dbReference>